<dbReference type="FunCoup" id="A0A2G5DUE2">
    <property type="interactions" value="7"/>
</dbReference>
<dbReference type="OrthoDB" id="2107166at2759"/>
<evidence type="ECO:0000313" key="4">
    <source>
        <dbReference type="Proteomes" id="UP000230069"/>
    </source>
</evidence>
<dbReference type="PANTHER" id="PTHR33734">
    <property type="entry name" value="LYSM DOMAIN-CONTAINING GPI-ANCHORED PROTEIN 2"/>
    <property type="match status" value="1"/>
</dbReference>
<dbReference type="Proteomes" id="UP000230069">
    <property type="component" value="Unassembled WGS sequence"/>
</dbReference>
<evidence type="ECO:0000259" key="2">
    <source>
        <dbReference type="PROSITE" id="PS51782"/>
    </source>
</evidence>
<proteinExistence type="predicted"/>
<organism evidence="3 4">
    <name type="scientific">Aquilegia coerulea</name>
    <name type="common">Rocky mountain columbine</name>
    <dbReference type="NCBI Taxonomy" id="218851"/>
    <lineage>
        <taxon>Eukaryota</taxon>
        <taxon>Viridiplantae</taxon>
        <taxon>Streptophyta</taxon>
        <taxon>Embryophyta</taxon>
        <taxon>Tracheophyta</taxon>
        <taxon>Spermatophyta</taxon>
        <taxon>Magnoliopsida</taxon>
        <taxon>Ranunculales</taxon>
        <taxon>Ranunculaceae</taxon>
        <taxon>Thalictroideae</taxon>
        <taxon>Aquilegia</taxon>
    </lineage>
</organism>
<gene>
    <name evidence="3" type="ORF">AQUCO_01400082v1</name>
</gene>
<keyword evidence="1" id="KW-0472">Membrane</keyword>
<dbReference type="InterPro" id="IPR018392">
    <property type="entry name" value="LysM"/>
</dbReference>
<feature type="domain" description="LysM" evidence="2">
    <location>
        <begin position="71"/>
        <end position="116"/>
    </location>
</feature>
<name>A0A2G5DUE2_AQUCA</name>
<keyword evidence="1" id="KW-1133">Transmembrane helix</keyword>
<dbReference type="CDD" id="cd00118">
    <property type="entry name" value="LysM"/>
    <property type="match status" value="1"/>
</dbReference>
<dbReference type="InterPro" id="IPR036779">
    <property type="entry name" value="LysM_dom_sf"/>
</dbReference>
<dbReference type="EMBL" id="KZ305031">
    <property type="protein sequence ID" value="PIA47132.1"/>
    <property type="molecule type" value="Genomic_DNA"/>
</dbReference>
<keyword evidence="1" id="KW-0812">Transmembrane</keyword>
<feature type="transmembrane region" description="Helical" evidence="1">
    <location>
        <begin position="174"/>
        <end position="194"/>
    </location>
</feature>
<dbReference type="SUPFAM" id="SSF54106">
    <property type="entry name" value="LysM domain"/>
    <property type="match status" value="1"/>
</dbReference>
<dbReference type="PROSITE" id="PS51782">
    <property type="entry name" value="LYSM"/>
    <property type="match status" value="1"/>
</dbReference>
<evidence type="ECO:0000256" key="1">
    <source>
        <dbReference type="SAM" id="Phobius"/>
    </source>
</evidence>
<dbReference type="PANTHER" id="PTHR33734:SF22">
    <property type="entry name" value="MEMBRANE-BOUND LYTIC MUREIN TRANSGLYCOSYLASE D"/>
    <property type="match status" value="1"/>
</dbReference>
<accession>A0A2G5DUE2</accession>
<dbReference type="SMART" id="SM00257">
    <property type="entry name" value="LysM"/>
    <property type="match status" value="1"/>
</dbReference>
<sequence>MEAKVNQIQKILIFSKFTILQSSFPHTQRFYLESLEHKKNLLKQRFRALTEKWKYHVQEQWKDQHSTKEFLVHVVKEGETLTSIARQYGVSLYTITLFNEEVVDANLVFEGQRLNIPSSGINNSKSDSMWKIRLYCINARDRCQRSLNTLGRHENHKVFTMLSSHHLPPAKTTGYVLVLVPLVAFCIRCIIGAFQRRVVKDLKHRVVNEPNQHHRGSRSIRWKTALSDITELDVLDAESGPNFTIPPEDQPPVSFEEMSHAYTKIEPAYQKFLSECGMSESGYWRGGSPE</sequence>
<dbReference type="AlphaFoldDB" id="A0A2G5DUE2"/>
<evidence type="ECO:0000313" key="3">
    <source>
        <dbReference type="EMBL" id="PIA47132.1"/>
    </source>
</evidence>
<keyword evidence="4" id="KW-1185">Reference proteome</keyword>
<dbReference type="Gene3D" id="3.10.350.10">
    <property type="entry name" value="LysM domain"/>
    <property type="match status" value="1"/>
</dbReference>
<dbReference type="Pfam" id="PF01476">
    <property type="entry name" value="LysM"/>
    <property type="match status" value="1"/>
</dbReference>
<protein>
    <recommendedName>
        <fullName evidence="2">LysM domain-containing protein</fullName>
    </recommendedName>
</protein>
<dbReference type="InParanoid" id="A0A2G5DUE2"/>
<reference evidence="3 4" key="1">
    <citation type="submission" date="2017-09" db="EMBL/GenBank/DDBJ databases">
        <title>WGS assembly of Aquilegia coerulea Goldsmith.</title>
        <authorList>
            <person name="Hodges S."/>
            <person name="Kramer E."/>
            <person name="Nordborg M."/>
            <person name="Tomkins J."/>
            <person name="Borevitz J."/>
            <person name="Derieg N."/>
            <person name="Yan J."/>
            <person name="Mihaltcheva S."/>
            <person name="Hayes R.D."/>
            <person name="Rokhsar D."/>
        </authorList>
    </citation>
    <scope>NUCLEOTIDE SEQUENCE [LARGE SCALE GENOMIC DNA]</scope>
    <source>
        <strain evidence="4">cv. Goldsmith</strain>
    </source>
</reference>